<dbReference type="InterPro" id="IPR044528">
    <property type="entry name" value="POD-like_MBL-fold"/>
</dbReference>
<proteinExistence type="predicted"/>
<feature type="domain" description="Rhodanese" evidence="2">
    <location>
        <begin position="382"/>
        <end position="470"/>
    </location>
</feature>
<reference evidence="3 4" key="1">
    <citation type="submission" date="2019-01" db="EMBL/GenBank/DDBJ databases">
        <title>Genome sequence of Bacillus glycinifermentans SRCM103574.</title>
        <authorList>
            <person name="Kong H.-J."/>
            <person name="Jeong S.-Y."/>
            <person name="Jeong D.-Y."/>
        </authorList>
    </citation>
    <scope>NUCLEOTIDE SEQUENCE [LARGE SCALE GENOMIC DNA]</scope>
    <source>
        <strain evidence="3 4">SRCM103574</strain>
    </source>
</reference>
<sequence length="470" mass="51660">MLLRYFYDEKLAHASYLVGCQKTGEAIIIDPGRNLKPYLQAAEDEGLHITAAAETHIHADFVSGARELGVTHQAKLYLSDEGDADWKYQYIDGLKHQLVKDGDRFSVGNLMFEVMHTPGHTPESISFLLTDRGGNADRPIGIFTGDFVFVGDIGRPDLLEKAAGIKGTSESGAREMFKSLMKFKQLPDYMQVWPAHGAGSACGKALGAIPTSTVGYEKLFNWAMACTDEEEFVKALLDGQPEPPKYFAVMKRVNKEGPALLKDLSAVPEIASIEQVKDLQKKGQIVDTRPSREFAEGHIKGTINIPFNKAFTNWAGWLIDYNRPVSFITNPDKVNELLEALRSVGIDNVAGFMDSGKILESGAFELESYTEITPLDIAKLVEDGFVHVLDVRNLTEWQEGHIPNAQHIMLGTLPERLDEIKRDCPILVQCRSGARSAIGASILQADGGFKQVLSLSGGIVQWQKAGLAIV</sequence>
<dbReference type="PANTHER" id="PTHR43084:SF1">
    <property type="entry name" value="PERSULFIDE DIOXYGENASE ETHE1, MITOCHONDRIAL"/>
    <property type="match status" value="1"/>
</dbReference>
<dbReference type="Pfam" id="PF00581">
    <property type="entry name" value="Rhodanese"/>
    <property type="match status" value="2"/>
</dbReference>
<dbReference type="InterPro" id="IPR001279">
    <property type="entry name" value="Metallo-B-lactamas"/>
</dbReference>
<dbReference type="RefSeq" id="WP_046131563.1">
    <property type="nucleotide sequence ID" value="NZ_CP035232.1"/>
</dbReference>
<dbReference type="GeneID" id="82854092"/>
<gene>
    <name evidence="3" type="ORF">EQZ20_15565</name>
</gene>
<dbReference type="SUPFAM" id="SSF56281">
    <property type="entry name" value="Metallo-hydrolase/oxidoreductase"/>
    <property type="match status" value="1"/>
</dbReference>
<dbReference type="InterPro" id="IPR001763">
    <property type="entry name" value="Rhodanese-like_dom"/>
</dbReference>
<dbReference type="SMART" id="SM00849">
    <property type="entry name" value="Lactamase_B"/>
    <property type="match status" value="1"/>
</dbReference>
<dbReference type="Gene3D" id="3.40.250.10">
    <property type="entry name" value="Rhodanese-like domain"/>
    <property type="match status" value="2"/>
</dbReference>
<dbReference type="CDD" id="cd00158">
    <property type="entry name" value="RHOD"/>
    <property type="match status" value="2"/>
</dbReference>
<dbReference type="KEGG" id="bgy:BGLY_3092"/>
<dbReference type="CDD" id="cd07724">
    <property type="entry name" value="POD-like_MBL-fold"/>
    <property type="match status" value="1"/>
</dbReference>
<dbReference type="FunFam" id="3.60.15.10:FF:000030">
    <property type="entry name" value="Metallo-beta-lactamase family protein"/>
    <property type="match status" value="1"/>
</dbReference>
<organism evidence="3 4">
    <name type="scientific">Bacillus glycinifermentans</name>
    <dbReference type="NCBI Taxonomy" id="1664069"/>
    <lineage>
        <taxon>Bacteria</taxon>
        <taxon>Bacillati</taxon>
        <taxon>Bacillota</taxon>
        <taxon>Bacilli</taxon>
        <taxon>Bacillales</taxon>
        <taxon>Bacillaceae</taxon>
        <taxon>Bacillus</taxon>
    </lineage>
</organism>
<dbReference type="InterPro" id="IPR036866">
    <property type="entry name" value="RibonucZ/Hydroxyglut_hydro"/>
</dbReference>
<evidence type="ECO:0000259" key="2">
    <source>
        <dbReference type="PROSITE" id="PS50206"/>
    </source>
</evidence>
<evidence type="ECO:0000256" key="1">
    <source>
        <dbReference type="ARBA" id="ARBA00022723"/>
    </source>
</evidence>
<dbReference type="GO" id="GO:0070813">
    <property type="term" value="P:hydrogen sulfide metabolic process"/>
    <property type="evidence" value="ECO:0007669"/>
    <property type="project" value="TreeGrafter"/>
</dbReference>
<dbReference type="FunFam" id="3.40.250.10:FF:000049">
    <property type="entry name" value="Phage shock protein E"/>
    <property type="match status" value="1"/>
</dbReference>
<feature type="domain" description="Rhodanese" evidence="2">
    <location>
        <begin position="279"/>
        <end position="325"/>
    </location>
</feature>
<dbReference type="GO" id="GO:0050313">
    <property type="term" value="F:sulfur dioxygenase activity"/>
    <property type="evidence" value="ECO:0007669"/>
    <property type="project" value="InterPro"/>
</dbReference>
<dbReference type="Gene3D" id="3.60.15.10">
    <property type="entry name" value="Ribonuclease Z/Hydroxyacylglutathione hydrolase-like"/>
    <property type="match status" value="1"/>
</dbReference>
<dbReference type="InterPro" id="IPR051682">
    <property type="entry name" value="Mito_Persulfide_Diox"/>
</dbReference>
<dbReference type="EMBL" id="CP035232">
    <property type="protein sequence ID" value="QAT66181.1"/>
    <property type="molecule type" value="Genomic_DNA"/>
</dbReference>
<dbReference type="PANTHER" id="PTHR43084">
    <property type="entry name" value="PERSULFIDE DIOXYGENASE ETHE1"/>
    <property type="match status" value="1"/>
</dbReference>
<keyword evidence="1" id="KW-0479">Metal-binding</keyword>
<dbReference type="GO" id="GO:0046872">
    <property type="term" value="F:metal ion binding"/>
    <property type="evidence" value="ECO:0007669"/>
    <property type="project" value="UniProtKB-KW"/>
</dbReference>
<dbReference type="AlphaFoldDB" id="A0AAJ3YZQ3"/>
<dbReference type="SUPFAM" id="SSF52821">
    <property type="entry name" value="Rhodanese/Cell cycle control phosphatase"/>
    <property type="match status" value="2"/>
</dbReference>
<dbReference type="Pfam" id="PF00753">
    <property type="entry name" value="Lactamase_B"/>
    <property type="match status" value="1"/>
</dbReference>
<name>A0AAJ3YZQ3_9BACI</name>
<dbReference type="SMART" id="SM00450">
    <property type="entry name" value="RHOD"/>
    <property type="match status" value="2"/>
</dbReference>
<dbReference type="GO" id="GO:0006749">
    <property type="term" value="P:glutathione metabolic process"/>
    <property type="evidence" value="ECO:0007669"/>
    <property type="project" value="InterPro"/>
</dbReference>
<evidence type="ECO:0000313" key="3">
    <source>
        <dbReference type="EMBL" id="QAT66181.1"/>
    </source>
</evidence>
<dbReference type="Proteomes" id="UP000288675">
    <property type="component" value="Chromosome"/>
</dbReference>
<dbReference type="InterPro" id="IPR036873">
    <property type="entry name" value="Rhodanese-like_dom_sf"/>
</dbReference>
<protein>
    <submittedName>
        <fullName evidence="3">MBL fold metallo-hydrolase</fullName>
    </submittedName>
</protein>
<dbReference type="PROSITE" id="PS50206">
    <property type="entry name" value="RHODANESE_3"/>
    <property type="match status" value="2"/>
</dbReference>
<accession>A0AAJ3YZQ3</accession>
<evidence type="ECO:0000313" key="4">
    <source>
        <dbReference type="Proteomes" id="UP000288675"/>
    </source>
</evidence>